<evidence type="ECO:0000313" key="8">
    <source>
        <dbReference type="EnsemblPlants" id="cds.evm.model.08.1999"/>
    </source>
</evidence>
<evidence type="ECO:0000313" key="9">
    <source>
        <dbReference type="Proteomes" id="UP000596661"/>
    </source>
</evidence>
<dbReference type="Pfam" id="PF00931">
    <property type="entry name" value="NB-ARC"/>
    <property type="match status" value="1"/>
</dbReference>
<feature type="coiled-coil region" evidence="6">
    <location>
        <begin position="34"/>
        <end position="82"/>
    </location>
</feature>
<evidence type="ECO:0000256" key="5">
    <source>
        <dbReference type="ARBA" id="ARBA00022840"/>
    </source>
</evidence>
<dbReference type="InterPro" id="IPR050905">
    <property type="entry name" value="Plant_NBS-LRR"/>
</dbReference>
<feature type="domain" description="AAA+ ATPase" evidence="7">
    <location>
        <begin position="181"/>
        <end position="345"/>
    </location>
</feature>
<evidence type="ECO:0000256" key="2">
    <source>
        <dbReference type="ARBA" id="ARBA00022737"/>
    </source>
</evidence>
<organism evidence="8 9">
    <name type="scientific">Cannabis sativa</name>
    <name type="common">Hemp</name>
    <name type="synonym">Marijuana</name>
    <dbReference type="NCBI Taxonomy" id="3483"/>
    <lineage>
        <taxon>Eukaryota</taxon>
        <taxon>Viridiplantae</taxon>
        <taxon>Streptophyta</taxon>
        <taxon>Embryophyta</taxon>
        <taxon>Tracheophyta</taxon>
        <taxon>Spermatophyta</taxon>
        <taxon>Magnoliopsida</taxon>
        <taxon>eudicotyledons</taxon>
        <taxon>Gunneridae</taxon>
        <taxon>Pentapetalae</taxon>
        <taxon>rosids</taxon>
        <taxon>fabids</taxon>
        <taxon>Rosales</taxon>
        <taxon>Cannabaceae</taxon>
        <taxon>Cannabis</taxon>
    </lineage>
</organism>
<dbReference type="InterPro" id="IPR042197">
    <property type="entry name" value="Apaf_helical"/>
</dbReference>
<dbReference type="AlphaFoldDB" id="A0A803QAG5"/>
<evidence type="ECO:0000256" key="6">
    <source>
        <dbReference type="SAM" id="Coils"/>
    </source>
</evidence>
<reference evidence="8" key="2">
    <citation type="submission" date="2021-03" db="UniProtKB">
        <authorList>
            <consortium name="EnsemblPlants"/>
        </authorList>
    </citation>
    <scope>IDENTIFICATION</scope>
</reference>
<dbReference type="EMBL" id="UZAU01000717">
    <property type="status" value="NOT_ANNOTATED_CDS"/>
    <property type="molecule type" value="Genomic_DNA"/>
</dbReference>
<keyword evidence="9" id="KW-1185">Reference proteome</keyword>
<dbReference type="GO" id="GO:0043531">
    <property type="term" value="F:ADP binding"/>
    <property type="evidence" value="ECO:0007669"/>
    <property type="project" value="InterPro"/>
</dbReference>
<dbReference type="PANTHER" id="PTHR33463">
    <property type="entry name" value="NB-ARC DOMAIN-CONTAINING PROTEIN-RELATED"/>
    <property type="match status" value="1"/>
</dbReference>
<comment type="similarity">
    <text evidence="1">Belongs to the disease resistance NB-LRR family.</text>
</comment>
<dbReference type="PANTHER" id="PTHR33463:SF198">
    <property type="entry name" value="RPP4C3"/>
    <property type="match status" value="1"/>
</dbReference>
<dbReference type="InterPro" id="IPR002182">
    <property type="entry name" value="NB-ARC"/>
</dbReference>
<dbReference type="Gene3D" id="3.40.50.300">
    <property type="entry name" value="P-loop containing nucleotide triphosphate hydrolases"/>
    <property type="match status" value="1"/>
</dbReference>
<protein>
    <recommendedName>
        <fullName evidence="7">AAA+ ATPase domain-containing protein</fullName>
    </recommendedName>
</protein>
<name>A0A803QAG5_CANSA</name>
<dbReference type="GO" id="GO:0005524">
    <property type="term" value="F:ATP binding"/>
    <property type="evidence" value="ECO:0007669"/>
    <property type="project" value="UniProtKB-KW"/>
</dbReference>
<dbReference type="Gene3D" id="1.10.8.430">
    <property type="entry name" value="Helical domain of apoptotic protease-activating factors"/>
    <property type="match status" value="1"/>
</dbReference>
<dbReference type="Proteomes" id="UP000596661">
    <property type="component" value="Chromosome 8"/>
</dbReference>
<evidence type="ECO:0000256" key="4">
    <source>
        <dbReference type="ARBA" id="ARBA00022821"/>
    </source>
</evidence>
<dbReference type="Gramene" id="evm.model.08.1999">
    <property type="protein sequence ID" value="cds.evm.model.08.1999"/>
    <property type="gene ID" value="evm.TU.08.1999"/>
</dbReference>
<dbReference type="InterPro" id="IPR032675">
    <property type="entry name" value="LRR_dom_sf"/>
</dbReference>
<dbReference type="InterPro" id="IPR055414">
    <property type="entry name" value="LRR_R13L4/SHOC2-like"/>
</dbReference>
<keyword evidence="6" id="KW-0175">Coiled coil</keyword>
<dbReference type="EnsemblPlants" id="evm.model.08.1999">
    <property type="protein sequence ID" value="cds.evm.model.08.1999"/>
    <property type="gene ID" value="evm.TU.08.1999"/>
</dbReference>
<dbReference type="SMART" id="SM00382">
    <property type="entry name" value="AAA"/>
    <property type="match status" value="1"/>
</dbReference>
<evidence type="ECO:0000256" key="3">
    <source>
        <dbReference type="ARBA" id="ARBA00022741"/>
    </source>
</evidence>
<dbReference type="OMA" id="MCEDEST"/>
<dbReference type="InterPro" id="IPR057135">
    <property type="entry name" value="At4g27190-like_LRR"/>
</dbReference>
<keyword evidence="5" id="KW-0067">ATP-binding</keyword>
<dbReference type="InterPro" id="IPR027417">
    <property type="entry name" value="P-loop_NTPase"/>
</dbReference>
<dbReference type="Pfam" id="PF23598">
    <property type="entry name" value="LRR_14"/>
    <property type="match status" value="1"/>
</dbReference>
<dbReference type="Pfam" id="PF23247">
    <property type="entry name" value="LRR_RPS2"/>
    <property type="match status" value="1"/>
</dbReference>
<proteinExistence type="inferred from homology"/>
<dbReference type="Gene3D" id="3.80.10.10">
    <property type="entry name" value="Ribonuclease Inhibitor"/>
    <property type="match status" value="2"/>
</dbReference>
<keyword evidence="4" id="KW-0611">Plant defense</keyword>
<evidence type="ECO:0000256" key="1">
    <source>
        <dbReference type="ARBA" id="ARBA00008894"/>
    </source>
</evidence>
<keyword evidence="3" id="KW-0547">Nucleotide-binding</keyword>
<evidence type="ECO:0000259" key="7">
    <source>
        <dbReference type="SMART" id="SM00382"/>
    </source>
</evidence>
<keyword evidence="2" id="KW-0677">Repeat</keyword>
<reference evidence="8" key="1">
    <citation type="submission" date="2018-11" db="EMBL/GenBank/DDBJ databases">
        <authorList>
            <person name="Grassa J C."/>
        </authorList>
    </citation>
    <scope>NUCLEOTIDE SEQUENCE [LARGE SCALE GENOMIC DNA]</scope>
</reference>
<dbReference type="InterPro" id="IPR003593">
    <property type="entry name" value="AAA+_ATPase"/>
</dbReference>
<sequence length="1008" mass="113939">MACIGEIAVGVASAILGKIGEYTVAPVGRQLGYLFRYTTNVSELRTQLEDLNNATQRMERRVNEALNNCHEIEADVQTWQKNAEQISGEATTFLNAETHAKALCSCGSPHHLVTRHQLSRKANKMSINVRELLSKNKEFDSKSISFPRRPEDSSATPTKGYESFYSRGEIMKSILAAVRDGNKRIGLHGMGGIGKTMLAKEIARLAQEEKLFSKVVMTTVSQTPNIKEIQQHIAEKLGLKLEEKDSTGKRAELLRMRLKQDESKILLILDDIWNELDLEAIGIQEECRMLITSRDQQVLRNFMGVAESNVFLIGALQSSEAIDLFKSIIGDIEADYIKDLALKIVHECGGLPIAIATVAHALKNKKEEAIWKDAFRRLESSNYVEKKVYSSIKLSYDFLGSQEEEAKLLLLLCALHKEDEEIHVEHLTRYSMGWRLLQDIETVEDARNRVNLLVVKLKSHCLLLDATKTDKVKMHDVIRDVCIHIAKEDHGHRMMKNIGMCEDESTKAFKAISFVDYDDFDNLPPELECPSLELLLLSSRSALESIPDEFFKQTGLLKVLIMNGTRQRSLPSSFASLQNLRTLCLRGSSLEDIAVIGQLTNLKALDLSRSSYIERLPKEIGALKRLQVLDLRKCTDLRVIEAKVISNLKEMEELYLPREFEGWDEIINEEGGIRNASLMEIKSLQQLTALSLCVPSEHVLPQGLFSEKLERYHISIGVEYFSFFSFDVVSNKWLSLCLSELDQVCARELISLMRRSECLSLTGSMSVNNVSPSLVNQGFPRLKYMRFHNNDGVQCIINSTDVAFLPRLESLILQQLRSLESICRGNKLPRGSFNELRTVVTSFPNLKVLYVSNCDNLKSLLSSAMARSLVQLEILSIYGCEKMEEVIVMSDHDKEYSSSSGGTNTKAIIPFQNLRCLELCSLPNFIRFCELGDYCIECPLLLELEIMDCPKLKELFMGVKRTSSSCTINTTDNNVIGEEMDRMVSAPNKQILFKHNNKKKICEAEREK</sequence>
<dbReference type="SUPFAM" id="SSF52058">
    <property type="entry name" value="L domain-like"/>
    <property type="match status" value="1"/>
</dbReference>
<dbReference type="GO" id="GO:0006952">
    <property type="term" value="P:defense response"/>
    <property type="evidence" value="ECO:0007669"/>
    <property type="project" value="UniProtKB-KW"/>
</dbReference>
<dbReference type="SUPFAM" id="SSF52540">
    <property type="entry name" value="P-loop containing nucleoside triphosphate hydrolases"/>
    <property type="match status" value="1"/>
</dbReference>
<accession>A0A803QAG5</accession>
<dbReference type="PRINTS" id="PR00364">
    <property type="entry name" value="DISEASERSIST"/>
</dbReference>